<comment type="caution">
    <text evidence="1">The sequence shown here is derived from an EMBL/GenBank/DDBJ whole genome shotgun (WGS) entry which is preliminary data.</text>
</comment>
<protein>
    <submittedName>
        <fullName evidence="1">Uncharacterized protein</fullName>
    </submittedName>
</protein>
<evidence type="ECO:0000313" key="1">
    <source>
        <dbReference type="EMBL" id="MBR7673103.1"/>
    </source>
</evidence>
<dbReference type="AlphaFoldDB" id="A0A8T4IRB7"/>
<dbReference type="Proteomes" id="UP000675554">
    <property type="component" value="Unassembled WGS sequence"/>
</dbReference>
<organism evidence="1 2">
    <name type="scientific">Streptomyces daliensis</name>
    <dbReference type="NCBI Taxonomy" id="299421"/>
    <lineage>
        <taxon>Bacteria</taxon>
        <taxon>Bacillati</taxon>
        <taxon>Actinomycetota</taxon>
        <taxon>Actinomycetes</taxon>
        <taxon>Kitasatosporales</taxon>
        <taxon>Streptomycetaceae</taxon>
        <taxon>Streptomyces</taxon>
    </lineage>
</organism>
<accession>A0A8T4IRB7</accession>
<keyword evidence="2" id="KW-1185">Reference proteome</keyword>
<reference evidence="1" key="1">
    <citation type="submission" date="2021-04" db="EMBL/GenBank/DDBJ databases">
        <title>Sequencing of actinobacteria type strains.</title>
        <authorList>
            <person name="Nguyen G.-S."/>
            <person name="Wentzel A."/>
        </authorList>
    </citation>
    <scope>NUCLEOTIDE SEQUENCE</scope>
    <source>
        <strain evidence="1">DSM 42095</strain>
    </source>
</reference>
<sequence length="126" mass="13890">MSAQPVEPSGWAWDEAIFEMPPSTEAALRIAVKRLDLVAAAEFEQEFRAAWQEAVQTDSTVPMHTFLHRWGVWVEMHRFPARAAHLHELEAAVDRAPSTEEARRAAEQVGKLLAVASAARTSGVSG</sequence>
<evidence type="ECO:0000313" key="2">
    <source>
        <dbReference type="Proteomes" id="UP000675554"/>
    </source>
</evidence>
<proteinExistence type="predicted"/>
<name>A0A8T4IRB7_9ACTN</name>
<dbReference type="EMBL" id="JAGSMN010000168">
    <property type="protein sequence ID" value="MBR7673103.1"/>
    <property type="molecule type" value="Genomic_DNA"/>
</dbReference>
<gene>
    <name evidence="1" type="ORF">KDA82_08760</name>
</gene>